<dbReference type="FunFam" id="3.40.50.720:FF:000084">
    <property type="entry name" value="Short-chain dehydrogenase reductase"/>
    <property type="match status" value="1"/>
</dbReference>
<dbReference type="GO" id="GO:0030497">
    <property type="term" value="P:fatty acid elongation"/>
    <property type="evidence" value="ECO:0007669"/>
    <property type="project" value="TreeGrafter"/>
</dbReference>
<dbReference type="PANTHER" id="PTHR42760:SF135">
    <property type="entry name" value="BLL7886 PROTEIN"/>
    <property type="match status" value="1"/>
</dbReference>
<protein>
    <submittedName>
        <fullName evidence="3">3-oxoacyl-(Acyl-carrier-protein) reductase</fullName>
        <ecNumber evidence="3">1.1.1.100</ecNumber>
    </submittedName>
</protein>
<dbReference type="AlphaFoldDB" id="A0A081RF64"/>
<keyword evidence="3" id="KW-0560">Oxidoreductase</keyword>
<dbReference type="PANTHER" id="PTHR42760">
    <property type="entry name" value="SHORT-CHAIN DEHYDROGENASES/REDUCTASES FAMILY MEMBER"/>
    <property type="match status" value="1"/>
</dbReference>
<comment type="catalytic activity">
    <reaction evidence="2">
        <text>2,5-dichlorocyclohexa-2,5-dien-1,4-diol + NAD(+) = 2,5-dichlorohydroquinone + NADH + H(+)</text>
        <dbReference type="Rhea" id="RHEA:15741"/>
        <dbReference type="ChEBI" id="CHEBI:15378"/>
        <dbReference type="ChEBI" id="CHEBI:27545"/>
        <dbReference type="ChEBI" id="CHEBI:28975"/>
        <dbReference type="ChEBI" id="CHEBI:57540"/>
        <dbReference type="ChEBI" id="CHEBI:57945"/>
    </reaction>
</comment>
<dbReference type="CDD" id="cd05233">
    <property type="entry name" value="SDR_c"/>
    <property type="match status" value="1"/>
</dbReference>
<dbReference type="Pfam" id="PF13561">
    <property type="entry name" value="adh_short_C2"/>
    <property type="match status" value="1"/>
</dbReference>
<dbReference type="InterPro" id="IPR002347">
    <property type="entry name" value="SDR_fam"/>
</dbReference>
<name>A0A081RF64_SPHCR</name>
<dbReference type="PRINTS" id="PR00080">
    <property type="entry name" value="SDRFAMILY"/>
</dbReference>
<evidence type="ECO:0000313" key="4">
    <source>
        <dbReference type="Proteomes" id="UP000028411"/>
    </source>
</evidence>
<dbReference type="RefSeq" id="WP_037450475.1">
    <property type="nucleotide sequence ID" value="NZ_JFHR01000017.1"/>
</dbReference>
<gene>
    <name evidence="3" type="ORF">BV95_01882</name>
</gene>
<dbReference type="PRINTS" id="PR00081">
    <property type="entry name" value="GDHRDH"/>
</dbReference>
<dbReference type="SUPFAM" id="SSF51735">
    <property type="entry name" value="NAD(P)-binding Rossmann-fold domains"/>
    <property type="match status" value="1"/>
</dbReference>
<dbReference type="PROSITE" id="PS00061">
    <property type="entry name" value="ADH_SHORT"/>
    <property type="match status" value="1"/>
</dbReference>
<evidence type="ECO:0000313" key="3">
    <source>
        <dbReference type="EMBL" id="KEQ53837.1"/>
    </source>
</evidence>
<evidence type="ECO:0000256" key="2">
    <source>
        <dbReference type="ARBA" id="ARBA00051383"/>
    </source>
</evidence>
<dbReference type="InterPro" id="IPR020904">
    <property type="entry name" value="Sc_DH/Rdtase_CS"/>
</dbReference>
<dbReference type="EMBL" id="JFHR01000017">
    <property type="protein sequence ID" value="KEQ53837.1"/>
    <property type="molecule type" value="Genomic_DNA"/>
</dbReference>
<proteinExistence type="inferred from homology"/>
<sequence>MRLDGRIAIVTGAARGIGRAIAQGLAEAGAHVALTDVHRDEAVEAAQAIAGAGGQAAPFGLDVSDAQACDALAARLEREIGPVSILVNNAGVIFPGRIDDPGAKEKWDRTLAINVGGPFNMCRAFYPQLRATRGAVINLASIRSFVAAPNAAAYAASKGAVMQLTRALAVEWGGDGIRVNAIAPGFIETTLVPDHEKTAEREAAILARTPLRRQGRPDEIAGTAVYLASDAARYVSGAIIPVDGAYLAG</sequence>
<dbReference type="eggNOG" id="COG1028">
    <property type="taxonomic scope" value="Bacteria"/>
</dbReference>
<comment type="similarity">
    <text evidence="1">Belongs to the short-chain dehydrogenases/reductases (SDR) family.</text>
</comment>
<dbReference type="Proteomes" id="UP000028411">
    <property type="component" value="Unassembled WGS sequence"/>
</dbReference>
<dbReference type="EC" id="1.1.1.100" evidence="3"/>
<dbReference type="Gene3D" id="3.40.50.720">
    <property type="entry name" value="NAD(P)-binding Rossmann-like Domain"/>
    <property type="match status" value="1"/>
</dbReference>
<dbReference type="OrthoDB" id="5457012at2"/>
<evidence type="ECO:0000256" key="1">
    <source>
        <dbReference type="ARBA" id="ARBA00006484"/>
    </source>
</evidence>
<dbReference type="GO" id="GO:0004316">
    <property type="term" value="F:3-oxoacyl-[acyl-carrier-protein] reductase (NADPH) activity"/>
    <property type="evidence" value="ECO:0007669"/>
    <property type="project" value="UniProtKB-EC"/>
</dbReference>
<dbReference type="NCBIfam" id="NF005559">
    <property type="entry name" value="PRK07231.1"/>
    <property type="match status" value="1"/>
</dbReference>
<organism evidence="3 4">
    <name type="scientific">Sphingobium chlorophenolicum</name>
    <dbReference type="NCBI Taxonomy" id="46429"/>
    <lineage>
        <taxon>Bacteria</taxon>
        <taxon>Pseudomonadati</taxon>
        <taxon>Pseudomonadota</taxon>
        <taxon>Alphaproteobacteria</taxon>
        <taxon>Sphingomonadales</taxon>
        <taxon>Sphingomonadaceae</taxon>
        <taxon>Sphingobium</taxon>
    </lineage>
</organism>
<reference evidence="3 4" key="1">
    <citation type="submission" date="2014-02" db="EMBL/GenBank/DDBJ databases">
        <title>Whole genome sequence of Sphingobium chlorophenolicum NBRC 16172.</title>
        <authorList>
            <person name="Gan H.M."/>
            <person name="Gan H.Y."/>
            <person name="Chew T.H."/>
            <person name="Savka M.A."/>
        </authorList>
    </citation>
    <scope>NUCLEOTIDE SEQUENCE [LARGE SCALE GENOMIC DNA]</scope>
    <source>
        <strain evidence="3 4">NBRC 16172</strain>
    </source>
</reference>
<comment type="caution">
    <text evidence="3">The sequence shown here is derived from an EMBL/GenBank/DDBJ whole genome shotgun (WGS) entry which is preliminary data.</text>
</comment>
<dbReference type="PATRIC" id="fig|46429.4.peg.1852"/>
<dbReference type="InterPro" id="IPR036291">
    <property type="entry name" value="NAD(P)-bd_dom_sf"/>
</dbReference>
<accession>A0A081RF64</accession>
<dbReference type="GO" id="GO:0018502">
    <property type="term" value="F:2,5-dichloro-2,5-cyclohexadiene-1,4-diol dehydrogenase activity"/>
    <property type="evidence" value="ECO:0007669"/>
    <property type="project" value="RHEA"/>
</dbReference>